<dbReference type="RefSeq" id="WP_194538646.1">
    <property type="nucleotide sequence ID" value="NZ_JACEFB010000009.1"/>
</dbReference>
<feature type="compositionally biased region" description="Low complexity" evidence="1">
    <location>
        <begin position="37"/>
        <end position="46"/>
    </location>
</feature>
<sequence length="179" mass="18273">MSILVACPSCGARLKVPDNAAGKTVQCPKCGTNMLVPSSSPSSSSGGYPGGYEAVDRPPEESSPFDEDFRPSPRVRKRRDAQRIVTKIGVLSAGKVMGLLNALIGLIFGVLMTFLSLLGMAVGGNQQGGGGVFAIIFGFGAIICAPILYGLVGFVGGIVGALLYNLVAALVGGIELEVG</sequence>
<gene>
    <name evidence="3" type="ORF">H0921_12675</name>
</gene>
<dbReference type="EMBL" id="JACEFB010000009">
    <property type="protein sequence ID" value="MBA2227016.1"/>
    <property type="molecule type" value="Genomic_DNA"/>
</dbReference>
<evidence type="ECO:0000313" key="3">
    <source>
        <dbReference type="EMBL" id="MBA2227016.1"/>
    </source>
</evidence>
<dbReference type="Gene3D" id="2.20.28.160">
    <property type="match status" value="1"/>
</dbReference>
<evidence type="ECO:0000313" key="4">
    <source>
        <dbReference type="Proteomes" id="UP000542342"/>
    </source>
</evidence>
<accession>A0A7V9AC85</accession>
<comment type="caution">
    <text evidence="3">The sequence shown here is derived from an EMBL/GenBank/DDBJ whole genome shotgun (WGS) entry which is preliminary data.</text>
</comment>
<dbReference type="InterPro" id="IPR011723">
    <property type="entry name" value="Znf/thioredoxin_put"/>
</dbReference>
<protein>
    <recommendedName>
        <fullName evidence="5">DUF3566 domain-containing protein</fullName>
    </recommendedName>
</protein>
<feature type="transmembrane region" description="Helical" evidence="2">
    <location>
        <begin position="130"/>
        <end position="148"/>
    </location>
</feature>
<feature type="transmembrane region" description="Helical" evidence="2">
    <location>
        <begin position="154"/>
        <end position="174"/>
    </location>
</feature>
<name>A0A7V9AC85_9BACT</name>
<dbReference type="InterPro" id="IPR005906">
    <property type="entry name" value="LysW"/>
</dbReference>
<keyword evidence="2" id="KW-0812">Transmembrane</keyword>
<evidence type="ECO:0008006" key="5">
    <source>
        <dbReference type="Google" id="ProtNLM"/>
    </source>
</evidence>
<keyword evidence="4" id="KW-1185">Reference proteome</keyword>
<feature type="region of interest" description="Disordered" evidence="1">
    <location>
        <begin position="34"/>
        <end position="76"/>
    </location>
</feature>
<keyword evidence="2" id="KW-1133">Transmembrane helix</keyword>
<keyword evidence="2" id="KW-0472">Membrane</keyword>
<evidence type="ECO:0000256" key="1">
    <source>
        <dbReference type="SAM" id="MobiDB-lite"/>
    </source>
</evidence>
<reference evidence="3 4" key="1">
    <citation type="submission" date="2020-07" db="EMBL/GenBank/DDBJ databases">
        <title>Thermogemmata thermophila gen. nov., sp. nov., a novel moderate thermophilic planctomycete from a Kamchatka hot spring.</title>
        <authorList>
            <person name="Elcheninov A.G."/>
            <person name="Podosokorskaya O.A."/>
            <person name="Kovaleva O.L."/>
            <person name="Novikov A."/>
            <person name="Bonch-Osmolovskaya E.A."/>
            <person name="Toshchakov S.V."/>
            <person name="Kublanov I.V."/>
        </authorList>
    </citation>
    <scope>NUCLEOTIDE SEQUENCE [LARGE SCALE GENOMIC DNA]</scope>
    <source>
        <strain evidence="3 4">2918</strain>
    </source>
</reference>
<proteinExistence type="predicted"/>
<dbReference type="Proteomes" id="UP000542342">
    <property type="component" value="Unassembled WGS sequence"/>
</dbReference>
<evidence type="ECO:0000256" key="2">
    <source>
        <dbReference type="SAM" id="Phobius"/>
    </source>
</evidence>
<dbReference type="AlphaFoldDB" id="A0A7V9AC85"/>
<dbReference type="Pfam" id="PF21344">
    <property type="entry name" value="Zn_ribbon_LysW"/>
    <property type="match status" value="1"/>
</dbReference>
<organism evidence="3 4">
    <name type="scientific">Thermogemmata fonticola</name>
    <dbReference type="NCBI Taxonomy" id="2755323"/>
    <lineage>
        <taxon>Bacteria</taxon>
        <taxon>Pseudomonadati</taxon>
        <taxon>Planctomycetota</taxon>
        <taxon>Planctomycetia</taxon>
        <taxon>Gemmatales</taxon>
        <taxon>Gemmataceae</taxon>
        <taxon>Thermogemmata</taxon>
    </lineage>
</organism>
<dbReference type="NCBIfam" id="TIGR02098">
    <property type="entry name" value="MJ0042_CXXC"/>
    <property type="match status" value="1"/>
</dbReference>
<feature type="transmembrane region" description="Helical" evidence="2">
    <location>
        <begin position="99"/>
        <end position="118"/>
    </location>
</feature>